<evidence type="ECO:0000313" key="1">
    <source>
        <dbReference type="EMBL" id="AJG23558.1"/>
    </source>
</evidence>
<dbReference type="Proteomes" id="UP000031843">
    <property type="component" value="Chromosome secondary"/>
</dbReference>
<evidence type="ECO:0000313" key="2">
    <source>
        <dbReference type="Proteomes" id="UP000031843"/>
    </source>
</evidence>
<protein>
    <submittedName>
        <fullName evidence="1">Uncharacterized protein</fullName>
    </submittedName>
</protein>
<name>A0A0C4YKG5_9BURK</name>
<dbReference type="STRING" id="68895.RR42_s1970"/>
<sequence>MTTVTTALNELSATTMLDLYASKALSPVEVTQAVLARTET</sequence>
<dbReference type="AlphaFoldDB" id="A0A0C4YKG5"/>
<keyword evidence="2" id="KW-1185">Reference proteome</keyword>
<reference evidence="1 2" key="1">
    <citation type="journal article" date="2015" name="Genome Announc.">
        <title>Complete Genome Sequence of Cupriavidus basilensis 4G11, Isolated from the Oak Ridge Field Research Center Site.</title>
        <authorList>
            <person name="Ray J."/>
            <person name="Waters R.J."/>
            <person name="Skerker J.M."/>
            <person name="Kuehl J.V."/>
            <person name="Price M.N."/>
            <person name="Huang J."/>
            <person name="Chakraborty R."/>
            <person name="Arkin A.P."/>
            <person name="Deutschbauer A."/>
        </authorList>
    </citation>
    <scope>NUCLEOTIDE SEQUENCE [LARGE SCALE GENOMIC DNA]</scope>
    <source>
        <strain evidence="1">4G11</strain>
    </source>
</reference>
<proteinExistence type="predicted"/>
<dbReference type="KEGG" id="cbw:RR42_s1970"/>
<organism evidence="1 2">
    <name type="scientific">Cupriavidus basilensis</name>
    <dbReference type="NCBI Taxonomy" id="68895"/>
    <lineage>
        <taxon>Bacteria</taxon>
        <taxon>Pseudomonadati</taxon>
        <taxon>Pseudomonadota</taxon>
        <taxon>Betaproteobacteria</taxon>
        <taxon>Burkholderiales</taxon>
        <taxon>Burkholderiaceae</taxon>
        <taxon>Cupriavidus</taxon>
    </lineage>
</organism>
<gene>
    <name evidence="1" type="ORF">RR42_s1970</name>
</gene>
<dbReference type="RefSeq" id="WP_269083402.1">
    <property type="nucleotide sequence ID" value="NZ_CP010537.1"/>
</dbReference>
<dbReference type="EMBL" id="CP010537">
    <property type="protein sequence ID" value="AJG23558.1"/>
    <property type="molecule type" value="Genomic_DNA"/>
</dbReference>
<accession>A0A0C4YKG5</accession>